<dbReference type="GO" id="GO:0003677">
    <property type="term" value="F:DNA binding"/>
    <property type="evidence" value="ECO:0007669"/>
    <property type="project" value="TreeGrafter"/>
</dbReference>
<dbReference type="SMART" id="SM00490">
    <property type="entry name" value="HELICc"/>
    <property type="match status" value="1"/>
</dbReference>
<feature type="domain" description="Helicase ATP-binding" evidence="3">
    <location>
        <begin position="175"/>
        <end position="436"/>
    </location>
</feature>
<dbReference type="NCBIfam" id="NF041067">
    <property type="entry name" value="DpdJ"/>
    <property type="match status" value="1"/>
</dbReference>
<evidence type="ECO:0000259" key="4">
    <source>
        <dbReference type="PROSITE" id="PS51194"/>
    </source>
</evidence>
<reference evidence="5 6" key="1">
    <citation type="submission" date="2018-03" db="EMBL/GenBank/DDBJ databases">
        <title>Draft Genome Sequences of the Obligatory Marine Myxobacteria Enhygromyxa salina SWB005.</title>
        <authorList>
            <person name="Poehlein A."/>
            <person name="Moghaddam J.A."/>
            <person name="Harms H."/>
            <person name="Alanjari M."/>
            <person name="Koenig G.M."/>
            <person name="Daniel R."/>
            <person name="Schaeberle T.F."/>
        </authorList>
    </citation>
    <scope>NUCLEOTIDE SEQUENCE [LARGE SCALE GENOMIC DNA]</scope>
    <source>
        <strain evidence="5 6">SWB005</strain>
    </source>
</reference>
<protein>
    <submittedName>
        <fullName evidence="5">Putative ATP-dependent helicase Lhr</fullName>
    </submittedName>
</protein>
<dbReference type="InterPro" id="IPR001650">
    <property type="entry name" value="Helicase_C-like"/>
</dbReference>
<dbReference type="Pfam" id="PF00270">
    <property type="entry name" value="DEAD"/>
    <property type="match status" value="1"/>
</dbReference>
<proteinExistence type="predicted"/>
<dbReference type="InterPro" id="IPR052511">
    <property type="entry name" value="ATP-dep_Helicase"/>
</dbReference>
<dbReference type="InterPro" id="IPR011545">
    <property type="entry name" value="DEAD/DEAH_box_helicase_dom"/>
</dbReference>
<name>A0A2S9XUH7_9BACT</name>
<evidence type="ECO:0000256" key="2">
    <source>
        <dbReference type="ARBA" id="ARBA00022840"/>
    </source>
</evidence>
<dbReference type="Pfam" id="PF00271">
    <property type="entry name" value="Helicase_C"/>
    <property type="match status" value="1"/>
</dbReference>
<feature type="domain" description="Helicase C-terminal" evidence="4">
    <location>
        <begin position="501"/>
        <end position="672"/>
    </location>
</feature>
<dbReference type="InterPro" id="IPR014001">
    <property type="entry name" value="Helicase_ATP-bd"/>
</dbReference>
<dbReference type="GO" id="GO:0004386">
    <property type="term" value="F:helicase activity"/>
    <property type="evidence" value="ECO:0007669"/>
    <property type="project" value="UniProtKB-KW"/>
</dbReference>
<organism evidence="5 6">
    <name type="scientific">Enhygromyxa salina</name>
    <dbReference type="NCBI Taxonomy" id="215803"/>
    <lineage>
        <taxon>Bacteria</taxon>
        <taxon>Pseudomonadati</taxon>
        <taxon>Myxococcota</taxon>
        <taxon>Polyangia</taxon>
        <taxon>Nannocystales</taxon>
        <taxon>Nannocystaceae</taxon>
        <taxon>Enhygromyxa</taxon>
    </lineage>
</organism>
<dbReference type="PROSITE" id="PS51194">
    <property type="entry name" value="HELICASE_CTER"/>
    <property type="match status" value="1"/>
</dbReference>
<dbReference type="EMBL" id="PVNK01000165">
    <property type="protein sequence ID" value="PRP96528.1"/>
    <property type="molecule type" value="Genomic_DNA"/>
</dbReference>
<dbReference type="PROSITE" id="PS51192">
    <property type="entry name" value="HELICASE_ATP_BIND_1"/>
    <property type="match status" value="1"/>
</dbReference>
<evidence type="ECO:0000313" key="5">
    <source>
        <dbReference type="EMBL" id="PRP96528.1"/>
    </source>
</evidence>
<dbReference type="GO" id="GO:0016887">
    <property type="term" value="F:ATP hydrolysis activity"/>
    <property type="evidence" value="ECO:0007669"/>
    <property type="project" value="TreeGrafter"/>
</dbReference>
<keyword evidence="1" id="KW-0547">Nucleotide-binding</keyword>
<dbReference type="PANTHER" id="PTHR47962:SF5">
    <property type="entry name" value="ATP-DEPENDENT HELICASE LHR-RELATED"/>
    <property type="match status" value="1"/>
</dbReference>
<dbReference type="InterPro" id="IPR027417">
    <property type="entry name" value="P-loop_NTPase"/>
</dbReference>
<keyword evidence="5" id="KW-0347">Helicase</keyword>
<dbReference type="GO" id="GO:0005524">
    <property type="term" value="F:ATP binding"/>
    <property type="evidence" value="ECO:0007669"/>
    <property type="project" value="UniProtKB-KW"/>
</dbReference>
<evidence type="ECO:0000313" key="6">
    <source>
        <dbReference type="Proteomes" id="UP000237968"/>
    </source>
</evidence>
<accession>A0A2S9XUH7</accession>
<comment type="caution">
    <text evidence="5">The sequence shown here is derived from an EMBL/GenBank/DDBJ whole genome shotgun (WGS) entry which is preliminary data.</text>
</comment>
<dbReference type="Gene3D" id="3.40.50.300">
    <property type="entry name" value="P-loop containing nucleotide triphosphate hydrolases"/>
    <property type="match status" value="3"/>
</dbReference>
<gene>
    <name evidence="5" type="ORF">ENSA5_36040</name>
</gene>
<evidence type="ECO:0000256" key="1">
    <source>
        <dbReference type="ARBA" id="ARBA00022741"/>
    </source>
</evidence>
<dbReference type="Proteomes" id="UP000237968">
    <property type="component" value="Unassembled WGS sequence"/>
</dbReference>
<dbReference type="PANTHER" id="PTHR47962">
    <property type="entry name" value="ATP-DEPENDENT HELICASE LHR-RELATED-RELATED"/>
    <property type="match status" value="1"/>
</dbReference>
<keyword evidence="6" id="KW-1185">Reference proteome</keyword>
<dbReference type="SMART" id="SM00487">
    <property type="entry name" value="DEXDc"/>
    <property type="match status" value="1"/>
</dbReference>
<sequence length="1491" mass="166495">MDSIAPIALLILDELQRREARLLAWGMVDGAFTEDELIEIATEVVEREGATEDPEDALQWLTDAVLLVLLEPNHTGRYRTRMGEGVRLFASLRQWFPTQRWTAATPLVADFRFVLRPRRYPARNIPVTDALARIEQHVRCDDLQRSVALALLGGADSTWQLADFQVEATQRVLSEATSNRTSATIVCAGTGSGKTLAFYLPAFMHIARQMSSEPSTQCLALYPRIELLRDQLSTAVANATRVESVLRRHHGRPMSIGVLYGGVPRRAAGVEAHYNERAWPLLDARGARARRCPYLDCPDCGGALAWPETDRAREVERLVCTRCEFTLDGERLRLTRKSMCDRPPDLLFTTTEMLNRSLANCQHWPLFGLGNRRPPSLVLLDEVHTYGGSSGAQVGLTLRRWRHRSGAQPHFVGLSATLAEATRFMSQLVGTYASRVATIEPRVFVTEGCEQILALRSRPKVATLSTTIQASMLLRRLLDAESCKSKGAAGERIFVFTDNLDVTNRLYFQLGDAEGWYRPHRPRRPAPHPPLASLRRRGDHEYAARLAAGQAWSVCEDIGHALDPKHRAIVSRTSSQDTGVTGDAEIVVATASLEVGFDDPKVGGIVQHGAPLDPAAYLQRRGRAGRGRVMRPWTVVVLSDWGKDKQAYRAYEHLFSPHVPPRHLPIKNRHVLRMQATLACMDWLAGQIESGDLWQDLGRPARDDRDRARQRAIAEHVERLLQDARLRDSFARYLRDALGLKSVDEALALLWEPPRSLVFSVWPTLIRRIERQWRRVDGGHDNLARHPLPEFIPRALFEDLNLPEVAIRLCQSEASRRSSDVSEEWMPIRQALSEFAPGRVSRRFGVAHALDAHWVPPPEIIPGSLDIESFCPAPDAQALGEFQYVVEGAIRSVPVIRPYRIHTEQPPRTINDRSNSRPIWHTQIIADASGTMLEMPRGSAWGRVMSVCFHTHMHGNPVELRRFSTATQADRRQRDGTRAKGQIHYLAGETPVGLGYRASVDAIVVDLALPDDIVSIVSRDPALVRSLRVSLFRHRASVDSDLAHLDAFELQVLLELYLACVVVSAEQQESSTREAIDRIAAGRAAHLANRLYPILRAEHDAQNGEDENSLTTPLEDPQVRAGLTRAAEVLVRPLAAEDEPRLREMTKATIGGALVGACSRLCPQVDAGDLFVELSPGPPTATELPPEQLWLTEATVGGAGFVEEVQRRFSKDPRRFVQLLEVELEPSDHEEVDHDLRRVIAALDPDDPAYNSEFASSVADFREASSFADQHRRFENVREQLRARGLATTHASTSALALRVLRAGSSARTDALLASLVCHRDRVEARLEFEVGDASLSALLAEDPEFVRHFADALPEWTRGHEPAVLFNFVVAQCWPHGASVRDRALAFWSPFASTPTCDRLLLHAIVPHAIVTFCITDEHWRSALDDALRQHGRAGLRASMDQLAELRRAVLELSSTPLELDSLLVYARVRACRRTTEGMTLIFDMPEAFQ</sequence>
<keyword evidence="2" id="KW-0067">ATP-binding</keyword>
<evidence type="ECO:0000259" key="3">
    <source>
        <dbReference type="PROSITE" id="PS51192"/>
    </source>
</evidence>
<dbReference type="SUPFAM" id="SSF52540">
    <property type="entry name" value="P-loop containing nucleoside triphosphate hydrolases"/>
    <property type="match status" value="1"/>
</dbReference>
<keyword evidence="5" id="KW-0378">Hydrolase</keyword>